<gene>
    <name evidence="2" type="ORF">A3B25_01670</name>
</gene>
<evidence type="ECO:0008006" key="4">
    <source>
        <dbReference type="Google" id="ProtNLM"/>
    </source>
</evidence>
<dbReference type="PANTHER" id="PTHR32063:SF4">
    <property type="entry name" value="SLR6043 PROTEIN"/>
    <property type="match status" value="1"/>
</dbReference>
<feature type="transmembrane region" description="Helical" evidence="1">
    <location>
        <begin position="898"/>
        <end position="918"/>
    </location>
</feature>
<dbReference type="SUPFAM" id="SSF82866">
    <property type="entry name" value="Multidrug efflux transporter AcrB transmembrane domain"/>
    <property type="match status" value="2"/>
</dbReference>
<dbReference type="Gene3D" id="3.30.2090.10">
    <property type="entry name" value="Multidrug efflux transporter AcrB TolC docking domain, DN and DC subdomains"/>
    <property type="match status" value="2"/>
</dbReference>
<dbReference type="Gene3D" id="1.20.1640.10">
    <property type="entry name" value="Multidrug efflux transporter AcrB transmembrane domain"/>
    <property type="match status" value="2"/>
</dbReference>
<dbReference type="Gene3D" id="3.30.70.1320">
    <property type="entry name" value="Multidrug efflux transporter AcrB pore domain like"/>
    <property type="match status" value="1"/>
</dbReference>
<dbReference type="EMBL" id="MHNW01000002">
    <property type="protein sequence ID" value="OGZ54748.1"/>
    <property type="molecule type" value="Genomic_DNA"/>
</dbReference>
<dbReference type="STRING" id="1802126.A3B25_01670"/>
<feature type="transmembrane region" description="Helical" evidence="1">
    <location>
        <begin position="872"/>
        <end position="891"/>
    </location>
</feature>
<organism evidence="2 3">
    <name type="scientific">Candidatus Ryanbacteria bacterium RIFCSPLOWO2_01_FULL_48_26</name>
    <dbReference type="NCBI Taxonomy" id="1802126"/>
    <lineage>
        <taxon>Bacteria</taxon>
        <taxon>Candidatus Ryaniibacteriota</taxon>
    </lineage>
</organism>
<dbReference type="Gene3D" id="3.30.70.1440">
    <property type="entry name" value="Multidrug efflux transporter AcrB pore domain"/>
    <property type="match status" value="1"/>
</dbReference>
<dbReference type="SUPFAM" id="SSF82714">
    <property type="entry name" value="Multidrug efflux transporter AcrB TolC docking domain, DN and DC subdomains"/>
    <property type="match status" value="2"/>
</dbReference>
<accession>A0A1G2GY93</accession>
<proteinExistence type="predicted"/>
<dbReference type="GO" id="GO:0042910">
    <property type="term" value="F:xenobiotic transmembrane transporter activity"/>
    <property type="evidence" value="ECO:0007669"/>
    <property type="project" value="TreeGrafter"/>
</dbReference>
<feature type="transmembrane region" description="Helical" evidence="1">
    <location>
        <begin position="340"/>
        <end position="357"/>
    </location>
</feature>
<reference evidence="2 3" key="1">
    <citation type="journal article" date="2016" name="Nat. Commun.">
        <title>Thousands of microbial genomes shed light on interconnected biogeochemical processes in an aquifer system.</title>
        <authorList>
            <person name="Anantharaman K."/>
            <person name="Brown C.T."/>
            <person name="Hug L.A."/>
            <person name="Sharon I."/>
            <person name="Castelle C.J."/>
            <person name="Probst A.J."/>
            <person name="Thomas B.C."/>
            <person name="Singh A."/>
            <person name="Wilkins M.J."/>
            <person name="Karaoz U."/>
            <person name="Brodie E.L."/>
            <person name="Williams K.H."/>
            <person name="Hubbard S.S."/>
            <person name="Banfield J.F."/>
        </authorList>
    </citation>
    <scope>NUCLEOTIDE SEQUENCE [LARGE SCALE GENOMIC DNA]</scope>
</reference>
<dbReference type="InterPro" id="IPR001036">
    <property type="entry name" value="Acrflvin-R"/>
</dbReference>
<dbReference type="PANTHER" id="PTHR32063">
    <property type="match status" value="1"/>
</dbReference>
<dbReference type="Gene3D" id="3.30.70.1430">
    <property type="entry name" value="Multidrug efflux transporter AcrB pore domain"/>
    <property type="match status" value="2"/>
</dbReference>
<feature type="transmembrane region" description="Helical" evidence="1">
    <location>
        <begin position="524"/>
        <end position="552"/>
    </location>
</feature>
<feature type="transmembrane region" description="Helical" evidence="1">
    <location>
        <begin position="14"/>
        <end position="34"/>
    </location>
</feature>
<dbReference type="SUPFAM" id="SSF82693">
    <property type="entry name" value="Multidrug efflux transporter AcrB pore domain, PN1, PN2, PC1 and PC2 subdomains"/>
    <property type="match status" value="3"/>
</dbReference>
<evidence type="ECO:0000313" key="3">
    <source>
        <dbReference type="Proteomes" id="UP000179106"/>
    </source>
</evidence>
<feature type="transmembrane region" description="Helical" evidence="1">
    <location>
        <begin position="972"/>
        <end position="991"/>
    </location>
</feature>
<dbReference type="InterPro" id="IPR027463">
    <property type="entry name" value="AcrB_DN_DC_subdom"/>
</dbReference>
<keyword evidence="1" id="KW-1133">Transmembrane helix</keyword>
<keyword evidence="1" id="KW-0472">Membrane</keyword>
<feature type="transmembrane region" description="Helical" evidence="1">
    <location>
        <begin position="924"/>
        <end position="952"/>
    </location>
</feature>
<keyword evidence="1" id="KW-0812">Transmembrane</keyword>
<feature type="transmembrane region" description="Helical" evidence="1">
    <location>
        <begin position="363"/>
        <end position="383"/>
    </location>
</feature>
<dbReference type="AlphaFoldDB" id="A0A1G2GY93"/>
<feature type="transmembrane region" description="Helical" evidence="1">
    <location>
        <begin position="444"/>
        <end position="464"/>
    </location>
</feature>
<name>A0A1G2GY93_9BACT</name>
<dbReference type="PRINTS" id="PR00702">
    <property type="entry name" value="ACRIFLAVINRP"/>
</dbReference>
<comment type="caution">
    <text evidence="2">The sequence shown here is derived from an EMBL/GenBank/DDBJ whole genome shotgun (WGS) entry which is preliminary data.</text>
</comment>
<evidence type="ECO:0000313" key="2">
    <source>
        <dbReference type="EMBL" id="OGZ54748.1"/>
    </source>
</evidence>
<dbReference type="Pfam" id="PF00873">
    <property type="entry name" value="ACR_tran"/>
    <property type="match status" value="1"/>
</dbReference>
<dbReference type="Proteomes" id="UP000179106">
    <property type="component" value="Unassembled WGS sequence"/>
</dbReference>
<feature type="transmembrane region" description="Helical" evidence="1">
    <location>
        <begin position="476"/>
        <end position="499"/>
    </location>
</feature>
<evidence type="ECO:0000256" key="1">
    <source>
        <dbReference type="SAM" id="Phobius"/>
    </source>
</evidence>
<protein>
    <recommendedName>
        <fullName evidence="4">Multidrug transporter AcrB</fullName>
    </recommendedName>
</protein>
<feature type="transmembrane region" description="Helical" evidence="1">
    <location>
        <begin position="1003"/>
        <end position="1028"/>
    </location>
</feature>
<dbReference type="GO" id="GO:0005886">
    <property type="term" value="C:plasma membrane"/>
    <property type="evidence" value="ECO:0007669"/>
    <property type="project" value="TreeGrafter"/>
</dbReference>
<sequence length="1046" mass="112378">MFNKIISWSLGNKITVLVIAGIMTIAGIWSITAMKVDILPDINKPTVTIFAESPGMAAEEVERLILYPIEAAVAGAPGVDRIRSNASFAQATINMEFAWGSDTLRNRQIVQERLAQAVLPVGVKPTLGPSTSLLGEIAWIGITSSNSKISPMELRTLADWTIRPALLKTPGVANVLVMGGDVREWQININAERMRRYGVMIDDVRKNIENALTNKSGGILTEGEKEYVIRILTAPTEAAELQDISMGRTSMDGRLLRLGDIASVVEGASIIRGSGAIDGKAGVILRIIRQPDAQTLIVTDAINTAFSSLRASLPDGVKLHPNLFRQENFIRAGLKNVERALLDGTILVIFVLIIFLMNTRTTMITLTAIPLSILATAIVFKAFGLSVNVMTLGGIAVAVGELVDDAIVGVENVFRRLRLWMLSGKKENREDVVLSASMEVRNSIVYATILVAVVFLPIFFMPGIEGRLLIALGSAYLVSLFASMVVSLTVTPALSALLLNDKSLARHEKETKIVQKIKERITPWIYWCIANVKIIGGLTIIALFFTAGMYFFAGKEGIPPFNEGSMVAMVFLPPGTALSTTNEYMIKLENAILQVEGVRQVSNIAGRAAADPHGGSANSSEVQIALKPGFEGERNRIFKDIQAVLDRFGGPSTGSATDGGADFSLGQPITHRVEMLLSGVRSPIVVKVFGDDPGNMDRAARQVLAELKKQEGIENPRIQQNTIVPEFRIYIDRNRLAEYGLSPSEVVNDLEMGIMGDTIGQVRLGAASVNVVARYDAESKGTMASLRDLSLPFMRAESLGSVGDILIEGGQNSLDHEGGKRVLVVSANYQGSDVVGAVGNAKATLESQKLPTGVTLSFEGNYKSQKENSQRLALVFIIGAMMIFGVLYHAFKSVPIALLVMTNIPTVLIGGMIGVWLTGGSVSLAHLVGFISLAGIVSRNGILLIGRGLTLVEKDRLPFSPETIVKATLDRVVPVLMTSLVAALALIPLIISGGDPGKEILNPLAVVIFGGLISSTIISLFLTPALFYRFGKKVALKEKEAASSGF</sequence>